<dbReference type="Proteomes" id="UP000262072">
    <property type="component" value="Unassembled WGS sequence"/>
</dbReference>
<evidence type="ECO:0000313" key="3">
    <source>
        <dbReference type="Proteomes" id="UP000262072"/>
    </source>
</evidence>
<keyword evidence="1" id="KW-0812">Transmembrane</keyword>
<dbReference type="AlphaFoldDB" id="A0A383TES5"/>
<name>A0A383TES5_9LACT</name>
<sequence>MIQLVFFTLVIPVTLLLHEVGHGIGVVLTSKSNPHIYLGSSGEDNREDFQVGRFHFHLQWAYFGCCKWDGGMDKLQRFLCLVSGPLMNLFLMGITVLLLRLEFEGWTRTLLAGVADLNLVMLVINLIPFKLPKKIGSFQSDGLQLLRLLKEKPSIEEKI</sequence>
<feature type="transmembrane region" description="Helical" evidence="1">
    <location>
        <begin position="78"/>
        <end position="99"/>
    </location>
</feature>
<accession>A0A383TES5</accession>
<gene>
    <name evidence="2" type="ORF">TART1_1688</name>
</gene>
<dbReference type="EMBL" id="UNRR01000020">
    <property type="protein sequence ID" value="SYZ78872.1"/>
    <property type="molecule type" value="Genomic_DNA"/>
</dbReference>
<evidence type="ECO:0000313" key="2">
    <source>
        <dbReference type="EMBL" id="SYZ78872.1"/>
    </source>
</evidence>
<protein>
    <recommendedName>
        <fullName evidence="4">Peptidase m50</fullName>
    </recommendedName>
</protein>
<dbReference type="RefSeq" id="WP_119093266.1">
    <property type="nucleotide sequence ID" value="NZ_UNRR01000020.1"/>
</dbReference>
<feature type="transmembrane region" description="Helical" evidence="1">
    <location>
        <begin position="105"/>
        <end position="127"/>
    </location>
</feature>
<dbReference type="OrthoDB" id="2080990at2"/>
<proteinExistence type="predicted"/>
<reference evidence="3" key="1">
    <citation type="submission" date="2018-05" db="EMBL/GenBank/DDBJ databases">
        <authorList>
            <person name="Strepis N."/>
        </authorList>
    </citation>
    <scope>NUCLEOTIDE SEQUENCE [LARGE SCALE GENOMIC DNA]</scope>
</reference>
<keyword evidence="1" id="KW-0472">Membrane</keyword>
<feature type="transmembrane region" description="Helical" evidence="1">
    <location>
        <begin position="6"/>
        <end position="28"/>
    </location>
</feature>
<evidence type="ECO:0000256" key="1">
    <source>
        <dbReference type="SAM" id="Phobius"/>
    </source>
</evidence>
<evidence type="ECO:0008006" key="4">
    <source>
        <dbReference type="Google" id="ProtNLM"/>
    </source>
</evidence>
<organism evidence="2 3">
    <name type="scientific">Trichococcus shcherbakoviae</name>
    <dbReference type="NCBI Taxonomy" id="2094020"/>
    <lineage>
        <taxon>Bacteria</taxon>
        <taxon>Bacillati</taxon>
        <taxon>Bacillota</taxon>
        <taxon>Bacilli</taxon>
        <taxon>Lactobacillales</taxon>
        <taxon>Carnobacteriaceae</taxon>
        <taxon>Trichococcus</taxon>
    </lineage>
</organism>
<keyword evidence="1" id="KW-1133">Transmembrane helix</keyword>